<feature type="chain" id="PRO_5002127407" description="GH18 domain-containing protein" evidence="5">
    <location>
        <begin position="27"/>
        <end position="390"/>
    </location>
</feature>
<dbReference type="InterPro" id="IPR029070">
    <property type="entry name" value="Chitinase_insertion_sf"/>
</dbReference>
<dbReference type="SMART" id="SM00636">
    <property type="entry name" value="Glyco_18"/>
    <property type="match status" value="1"/>
</dbReference>
<dbReference type="InterPro" id="IPR001579">
    <property type="entry name" value="Glyco_hydro_18_chit_AS"/>
</dbReference>
<feature type="domain" description="GH18" evidence="6">
    <location>
        <begin position="29"/>
        <end position="390"/>
    </location>
</feature>
<comment type="similarity">
    <text evidence="4">Belongs to the glycosyl hydrolase 18 family.</text>
</comment>
<dbReference type="InterPro" id="IPR001223">
    <property type="entry name" value="Glyco_hydro18_cat"/>
</dbReference>
<accession>A0A0B7A6N8</accession>
<evidence type="ECO:0000259" key="6">
    <source>
        <dbReference type="PROSITE" id="PS51910"/>
    </source>
</evidence>
<dbReference type="Pfam" id="PF00704">
    <property type="entry name" value="Glyco_hydro_18"/>
    <property type="match status" value="1"/>
</dbReference>
<dbReference type="PROSITE" id="PS01095">
    <property type="entry name" value="GH18_1"/>
    <property type="match status" value="1"/>
</dbReference>
<proteinExistence type="inferred from homology"/>
<dbReference type="GO" id="GO:0009313">
    <property type="term" value="P:oligosaccharide catabolic process"/>
    <property type="evidence" value="ECO:0007669"/>
    <property type="project" value="TreeGrafter"/>
</dbReference>
<evidence type="ECO:0000256" key="3">
    <source>
        <dbReference type="RuleBase" id="RU000489"/>
    </source>
</evidence>
<dbReference type="InterPro" id="IPR051887">
    <property type="entry name" value="GH18_Domain-Containing"/>
</dbReference>
<dbReference type="PROSITE" id="PS51910">
    <property type="entry name" value="GH18_2"/>
    <property type="match status" value="1"/>
</dbReference>
<dbReference type="Gene3D" id="3.20.20.80">
    <property type="entry name" value="Glycosidases"/>
    <property type="match status" value="1"/>
</dbReference>
<dbReference type="PANTHER" id="PTHR46290">
    <property type="entry name" value="DI-N-ACETYLCHITOBIASE"/>
    <property type="match status" value="1"/>
</dbReference>
<gene>
    <name evidence="7" type="primary">ORF99835</name>
</gene>
<name>A0A0B7A6N8_9EUPU</name>
<protein>
    <recommendedName>
        <fullName evidence="6">GH18 domain-containing protein</fullName>
    </recommendedName>
</protein>
<dbReference type="PANTHER" id="PTHR46290:SF1">
    <property type="entry name" value="DI-N-ACETYLCHITOBIASE"/>
    <property type="match status" value="1"/>
</dbReference>
<dbReference type="InterPro" id="IPR017853">
    <property type="entry name" value="GH"/>
</dbReference>
<organism evidence="7">
    <name type="scientific">Arion vulgaris</name>
    <dbReference type="NCBI Taxonomy" id="1028688"/>
    <lineage>
        <taxon>Eukaryota</taxon>
        <taxon>Metazoa</taxon>
        <taxon>Spiralia</taxon>
        <taxon>Lophotrochozoa</taxon>
        <taxon>Mollusca</taxon>
        <taxon>Gastropoda</taxon>
        <taxon>Heterobranchia</taxon>
        <taxon>Euthyneura</taxon>
        <taxon>Panpulmonata</taxon>
        <taxon>Eupulmonata</taxon>
        <taxon>Stylommatophora</taxon>
        <taxon>Helicina</taxon>
        <taxon>Arionoidea</taxon>
        <taxon>Arionidae</taxon>
        <taxon>Arion</taxon>
    </lineage>
</organism>
<dbReference type="EMBL" id="HACG01029543">
    <property type="protein sequence ID" value="CEK76408.1"/>
    <property type="molecule type" value="Transcribed_RNA"/>
</dbReference>
<dbReference type="GO" id="GO:0005615">
    <property type="term" value="C:extracellular space"/>
    <property type="evidence" value="ECO:0007669"/>
    <property type="project" value="TreeGrafter"/>
</dbReference>
<dbReference type="GO" id="GO:0006032">
    <property type="term" value="P:chitin catabolic process"/>
    <property type="evidence" value="ECO:0007669"/>
    <property type="project" value="UniProtKB-ARBA"/>
</dbReference>
<dbReference type="InterPro" id="IPR011583">
    <property type="entry name" value="Chitinase_II/V-like_cat"/>
</dbReference>
<reference evidence="7" key="1">
    <citation type="submission" date="2014-12" db="EMBL/GenBank/DDBJ databases">
        <title>Insight into the proteome of Arion vulgaris.</title>
        <authorList>
            <person name="Aradska J."/>
            <person name="Bulat T."/>
            <person name="Smidak R."/>
            <person name="Sarate P."/>
            <person name="Gangsoo J."/>
            <person name="Sialana F."/>
            <person name="Bilban M."/>
            <person name="Lubec G."/>
        </authorList>
    </citation>
    <scope>NUCLEOTIDE SEQUENCE</scope>
    <source>
        <tissue evidence="7">Skin</tissue>
    </source>
</reference>
<keyword evidence="1 3" id="KW-0378">Hydrolase</keyword>
<sequence length="390" mass="44234">MQWTVCKTSCLFVSLGLLMTVMTVGASVEDKALIFESNLHTSSSCPCEKPEWCNPITDVTKKEVYAFSVVNDENHWQKFDWTKITTICMFKYLNYSLMCLAHSHNVRAVVLGVIDEATIMSPSARKQWVDNQLKIMKDNFLDGINFDYEGTITTKEVALREAYIDLVNETNIALKSVLPYSQVSVDVIFTPYSSSYDYGFHNLAEVSDFLFIMAYDEKDAVSGPYVAGPNSDYMMTKQGIDGFLHDPVVSIANSKLVLGLPWYGKIYECIKLVQDKCLLNKDGERFGHFGLFGNGGNYITYEAAYNLLMTMPENYRWNATSVTPFFSFQNSTTSKIYQIQYDDPLSLTMKYKLAADMDIRGVGIWTVDYLDYSDSPAGQQMRQSMFDPLP</sequence>
<keyword evidence="2 3" id="KW-0326">Glycosidase</keyword>
<dbReference type="GO" id="GO:0004568">
    <property type="term" value="F:chitinase activity"/>
    <property type="evidence" value="ECO:0007669"/>
    <property type="project" value="UniProtKB-ARBA"/>
</dbReference>
<dbReference type="GO" id="GO:0008061">
    <property type="term" value="F:chitin binding"/>
    <property type="evidence" value="ECO:0007669"/>
    <property type="project" value="InterPro"/>
</dbReference>
<dbReference type="AlphaFoldDB" id="A0A0B7A6N8"/>
<evidence type="ECO:0000256" key="1">
    <source>
        <dbReference type="ARBA" id="ARBA00022801"/>
    </source>
</evidence>
<feature type="signal peptide" evidence="5">
    <location>
        <begin position="1"/>
        <end position="26"/>
    </location>
</feature>
<dbReference type="SUPFAM" id="SSF51445">
    <property type="entry name" value="(Trans)glycosidases"/>
    <property type="match status" value="1"/>
</dbReference>
<evidence type="ECO:0000256" key="2">
    <source>
        <dbReference type="ARBA" id="ARBA00023295"/>
    </source>
</evidence>
<evidence type="ECO:0000313" key="7">
    <source>
        <dbReference type="EMBL" id="CEK76408.1"/>
    </source>
</evidence>
<dbReference type="Gene3D" id="3.10.50.10">
    <property type="match status" value="1"/>
</dbReference>
<evidence type="ECO:0000256" key="4">
    <source>
        <dbReference type="RuleBase" id="RU004453"/>
    </source>
</evidence>
<keyword evidence="5" id="KW-0732">Signal</keyword>
<evidence type="ECO:0000256" key="5">
    <source>
        <dbReference type="SAM" id="SignalP"/>
    </source>
</evidence>